<gene>
    <name evidence="1" type="ORF">L3Q82_015432</name>
</gene>
<proteinExistence type="predicted"/>
<keyword evidence="2" id="KW-1185">Reference proteome</keyword>
<sequence>MIDDVLCTCGIYCTSVRPRERDPSSVALPQEFSEAMEEDFQSASKRFWQTKLSSASEGGSSTLPTLFTVHGWGAVDLD</sequence>
<reference evidence="1" key="1">
    <citation type="submission" date="2022-04" db="EMBL/GenBank/DDBJ databases">
        <title>Jade perch genome.</title>
        <authorList>
            <person name="Chao B."/>
        </authorList>
    </citation>
    <scope>NUCLEOTIDE SEQUENCE</scope>
    <source>
        <strain evidence="1">CB-2022</strain>
    </source>
</reference>
<protein>
    <submittedName>
        <fullName evidence="1">Uncharacterized protein</fullName>
    </submittedName>
</protein>
<dbReference type="EMBL" id="CM041548">
    <property type="protein sequence ID" value="KAI3359030.1"/>
    <property type="molecule type" value="Genomic_DNA"/>
</dbReference>
<evidence type="ECO:0000313" key="1">
    <source>
        <dbReference type="EMBL" id="KAI3359030.1"/>
    </source>
</evidence>
<dbReference type="Proteomes" id="UP000831701">
    <property type="component" value="Chromosome 18"/>
</dbReference>
<evidence type="ECO:0000313" key="2">
    <source>
        <dbReference type="Proteomes" id="UP000831701"/>
    </source>
</evidence>
<name>A0ACB8VTK5_9TELE</name>
<comment type="caution">
    <text evidence="1">The sequence shown here is derived from an EMBL/GenBank/DDBJ whole genome shotgun (WGS) entry which is preliminary data.</text>
</comment>
<accession>A0ACB8VTK5</accession>
<organism evidence="1 2">
    <name type="scientific">Scortum barcoo</name>
    <name type="common">barcoo grunter</name>
    <dbReference type="NCBI Taxonomy" id="214431"/>
    <lineage>
        <taxon>Eukaryota</taxon>
        <taxon>Metazoa</taxon>
        <taxon>Chordata</taxon>
        <taxon>Craniata</taxon>
        <taxon>Vertebrata</taxon>
        <taxon>Euteleostomi</taxon>
        <taxon>Actinopterygii</taxon>
        <taxon>Neopterygii</taxon>
        <taxon>Teleostei</taxon>
        <taxon>Neoteleostei</taxon>
        <taxon>Acanthomorphata</taxon>
        <taxon>Eupercaria</taxon>
        <taxon>Centrarchiformes</taxon>
        <taxon>Terapontoidei</taxon>
        <taxon>Terapontidae</taxon>
        <taxon>Scortum</taxon>
    </lineage>
</organism>